<accession>A0A075AC68</accession>
<reference evidence="1 2" key="1">
    <citation type="submission" date="2013-11" db="EMBL/GenBank/DDBJ databases">
        <title>Opisthorchis viverrini - life in the bile duct.</title>
        <authorList>
            <person name="Young N.D."/>
            <person name="Nagarajan N."/>
            <person name="Lin S.J."/>
            <person name="Korhonen P.K."/>
            <person name="Jex A.R."/>
            <person name="Hall R.S."/>
            <person name="Safavi-Hemami H."/>
            <person name="Kaewkong W."/>
            <person name="Bertrand D."/>
            <person name="Gao S."/>
            <person name="Seet Q."/>
            <person name="Wongkham S."/>
            <person name="Teh B.T."/>
            <person name="Wongkham C."/>
            <person name="Intapan P.M."/>
            <person name="Maleewong W."/>
            <person name="Yang X."/>
            <person name="Hu M."/>
            <person name="Wang Z."/>
            <person name="Hofmann A."/>
            <person name="Sternberg P.W."/>
            <person name="Tan P."/>
            <person name="Wang J."/>
            <person name="Gasser R.B."/>
        </authorList>
    </citation>
    <scope>NUCLEOTIDE SEQUENCE [LARGE SCALE GENOMIC DNA]</scope>
</reference>
<organism evidence="1 2">
    <name type="scientific">Opisthorchis viverrini</name>
    <name type="common">Southeast Asian liver fluke</name>
    <dbReference type="NCBI Taxonomy" id="6198"/>
    <lineage>
        <taxon>Eukaryota</taxon>
        <taxon>Metazoa</taxon>
        <taxon>Spiralia</taxon>
        <taxon>Lophotrochozoa</taxon>
        <taxon>Platyhelminthes</taxon>
        <taxon>Trematoda</taxon>
        <taxon>Digenea</taxon>
        <taxon>Opisthorchiida</taxon>
        <taxon>Opisthorchiata</taxon>
        <taxon>Opisthorchiidae</taxon>
        <taxon>Opisthorchis</taxon>
    </lineage>
</organism>
<sequence>MTQGQKQFKTRLVLPVTIDPACTVRITRSPSWKASSTDSTQAFRDLLRTPLPSQGLATALFTPDDPVKSSKINSSDITPFLVPSYHATRRNHEDFNTARLSKPKQVRLTGQGWFRTTDLPLNNVCFYY</sequence>
<protein>
    <submittedName>
        <fullName evidence="1">Uncharacterized protein</fullName>
    </submittedName>
</protein>
<gene>
    <name evidence="1" type="ORF">T265_00592</name>
</gene>
<dbReference type="AlphaFoldDB" id="A0A075AC68"/>
<dbReference type="EMBL" id="KL596624">
    <property type="protein sequence ID" value="KER33475.1"/>
    <property type="molecule type" value="Genomic_DNA"/>
</dbReference>
<dbReference type="Proteomes" id="UP000054324">
    <property type="component" value="Unassembled WGS sequence"/>
</dbReference>
<evidence type="ECO:0000313" key="2">
    <source>
        <dbReference type="Proteomes" id="UP000054324"/>
    </source>
</evidence>
<dbReference type="GeneID" id="20314780"/>
<dbReference type="RefSeq" id="XP_009162684.1">
    <property type="nucleotide sequence ID" value="XM_009164420.1"/>
</dbReference>
<proteinExistence type="predicted"/>
<name>A0A075AC68_OPIVI</name>
<dbReference type="KEGG" id="ovi:T265_00592"/>
<keyword evidence="2" id="KW-1185">Reference proteome</keyword>
<dbReference type="CTD" id="20314780"/>
<evidence type="ECO:0000313" key="1">
    <source>
        <dbReference type="EMBL" id="KER33475.1"/>
    </source>
</evidence>